<keyword evidence="1" id="KW-0812">Transmembrane</keyword>
<name>A0A7J8LPP8_9ROSI</name>
<sequence length="107" mass="12164">STLHCSPTLNSCFLSYSFKIFVPITAVVLLILILVNLSSGTLFFLRKELECDNMATMRLRFLASQRRCVEQFTVVVRNVPQISGNSISDSLDQFFKTSHPDTYLCHQ</sequence>
<keyword evidence="3" id="KW-1185">Reference proteome</keyword>
<gene>
    <name evidence="2" type="ORF">Golob_013527</name>
</gene>
<evidence type="ECO:0000313" key="3">
    <source>
        <dbReference type="Proteomes" id="UP000593572"/>
    </source>
</evidence>
<feature type="non-terminal residue" evidence="2">
    <location>
        <position position="1"/>
    </location>
</feature>
<protein>
    <submittedName>
        <fullName evidence="2">Uncharacterized protein</fullName>
    </submittedName>
</protein>
<feature type="transmembrane region" description="Helical" evidence="1">
    <location>
        <begin position="20"/>
        <end position="45"/>
    </location>
</feature>
<reference evidence="2 3" key="1">
    <citation type="journal article" date="2019" name="Genome Biol. Evol.">
        <title>Insights into the evolution of the New World diploid cottons (Gossypium, subgenus Houzingenia) based on genome sequencing.</title>
        <authorList>
            <person name="Grover C.E."/>
            <person name="Arick M.A. 2nd"/>
            <person name="Thrash A."/>
            <person name="Conover J.L."/>
            <person name="Sanders W.S."/>
            <person name="Peterson D.G."/>
            <person name="Frelichowski J.E."/>
            <person name="Scheffler J.A."/>
            <person name="Scheffler B.E."/>
            <person name="Wendel J.F."/>
        </authorList>
    </citation>
    <scope>NUCLEOTIDE SEQUENCE [LARGE SCALE GENOMIC DNA]</scope>
    <source>
        <strain evidence="2">157</strain>
        <tissue evidence="2">Leaf</tissue>
    </source>
</reference>
<accession>A0A7J8LPP8</accession>
<proteinExistence type="predicted"/>
<dbReference type="Proteomes" id="UP000593572">
    <property type="component" value="Unassembled WGS sequence"/>
</dbReference>
<evidence type="ECO:0000313" key="2">
    <source>
        <dbReference type="EMBL" id="MBA0554427.1"/>
    </source>
</evidence>
<comment type="caution">
    <text evidence="2">The sequence shown here is derived from an EMBL/GenBank/DDBJ whole genome shotgun (WGS) entry which is preliminary data.</text>
</comment>
<keyword evidence="1" id="KW-1133">Transmembrane helix</keyword>
<dbReference type="AlphaFoldDB" id="A0A7J8LPP8"/>
<evidence type="ECO:0000256" key="1">
    <source>
        <dbReference type="SAM" id="Phobius"/>
    </source>
</evidence>
<dbReference type="EMBL" id="JABEZX010000004">
    <property type="protein sequence ID" value="MBA0554427.1"/>
    <property type="molecule type" value="Genomic_DNA"/>
</dbReference>
<keyword evidence="1" id="KW-0472">Membrane</keyword>
<organism evidence="2 3">
    <name type="scientific">Gossypium lobatum</name>
    <dbReference type="NCBI Taxonomy" id="34289"/>
    <lineage>
        <taxon>Eukaryota</taxon>
        <taxon>Viridiplantae</taxon>
        <taxon>Streptophyta</taxon>
        <taxon>Embryophyta</taxon>
        <taxon>Tracheophyta</taxon>
        <taxon>Spermatophyta</taxon>
        <taxon>Magnoliopsida</taxon>
        <taxon>eudicotyledons</taxon>
        <taxon>Gunneridae</taxon>
        <taxon>Pentapetalae</taxon>
        <taxon>rosids</taxon>
        <taxon>malvids</taxon>
        <taxon>Malvales</taxon>
        <taxon>Malvaceae</taxon>
        <taxon>Malvoideae</taxon>
        <taxon>Gossypium</taxon>
    </lineage>
</organism>